<evidence type="ECO:0000313" key="2">
    <source>
        <dbReference type="Proteomes" id="UP000606786"/>
    </source>
</evidence>
<sequence>MDTIYPPQFCTNGGLTPTKSAEKCISKSFSSRILRVEMRFEYMPFRILARIGYQS</sequence>
<protein>
    <submittedName>
        <fullName evidence="1">(Mediterranean fruit fly) hypothetical protein</fullName>
    </submittedName>
</protein>
<dbReference type="AlphaFoldDB" id="A0A811UG88"/>
<gene>
    <name evidence="1" type="ORF">CCAP1982_LOCUS6321</name>
</gene>
<reference evidence="1" key="1">
    <citation type="submission" date="2020-11" db="EMBL/GenBank/DDBJ databases">
        <authorList>
            <person name="Whitehead M."/>
        </authorList>
    </citation>
    <scope>NUCLEOTIDE SEQUENCE</scope>
    <source>
        <strain evidence="1">EGII</strain>
    </source>
</reference>
<feature type="non-terminal residue" evidence="1">
    <location>
        <position position="55"/>
    </location>
</feature>
<dbReference type="Proteomes" id="UP000606786">
    <property type="component" value="Unassembled WGS sequence"/>
</dbReference>
<comment type="caution">
    <text evidence="1">The sequence shown here is derived from an EMBL/GenBank/DDBJ whole genome shotgun (WGS) entry which is preliminary data.</text>
</comment>
<dbReference type="EMBL" id="CAJHJT010000012">
    <property type="protein sequence ID" value="CAD6997690.1"/>
    <property type="molecule type" value="Genomic_DNA"/>
</dbReference>
<keyword evidence="2" id="KW-1185">Reference proteome</keyword>
<proteinExistence type="predicted"/>
<organism evidence="1 2">
    <name type="scientific">Ceratitis capitata</name>
    <name type="common">Mediterranean fruit fly</name>
    <name type="synonym">Tephritis capitata</name>
    <dbReference type="NCBI Taxonomy" id="7213"/>
    <lineage>
        <taxon>Eukaryota</taxon>
        <taxon>Metazoa</taxon>
        <taxon>Ecdysozoa</taxon>
        <taxon>Arthropoda</taxon>
        <taxon>Hexapoda</taxon>
        <taxon>Insecta</taxon>
        <taxon>Pterygota</taxon>
        <taxon>Neoptera</taxon>
        <taxon>Endopterygota</taxon>
        <taxon>Diptera</taxon>
        <taxon>Brachycera</taxon>
        <taxon>Muscomorpha</taxon>
        <taxon>Tephritoidea</taxon>
        <taxon>Tephritidae</taxon>
        <taxon>Ceratitis</taxon>
        <taxon>Ceratitis</taxon>
    </lineage>
</organism>
<name>A0A811UG88_CERCA</name>
<accession>A0A811UG88</accession>
<evidence type="ECO:0000313" key="1">
    <source>
        <dbReference type="EMBL" id="CAD6997690.1"/>
    </source>
</evidence>